<keyword evidence="18" id="KW-1185">Reference proteome</keyword>
<proteinExistence type="predicted"/>
<dbReference type="Pfam" id="PF26200">
    <property type="entry name" value="Rcat_RNF216"/>
    <property type="match status" value="1"/>
</dbReference>
<keyword evidence="8" id="KW-0677">Repeat</keyword>
<protein>
    <recommendedName>
        <fullName evidence="4">RBR-type E3 ubiquitin transferase</fullName>
        <ecNumber evidence="4">2.3.2.31</ecNumber>
    </recommendedName>
</protein>
<evidence type="ECO:0000256" key="3">
    <source>
        <dbReference type="ARBA" id="ARBA00004906"/>
    </source>
</evidence>
<dbReference type="SMART" id="SM00647">
    <property type="entry name" value="IBR"/>
    <property type="match status" value="2"/>
</dbReference>
<evidence type="ECO:0000256" key="11">
    <source>
        <dbReference type="ARBA" id="ARBA00022833"/>
    </source>
</evidence>
<keyword evidence="7" id="KW-0479">Metal-binding</keyword>
<comment type="catalytic activity">
    <reaction evidence="1">
        <text>[E2 ubiquitin-conjugating enzyme]-S-ubiquitinyl-L-cysteine + [acceptor protein]-L-lysine = [E2 ubiquitin-conjugating enzyme]-L-cysteine + [acceptor protein]-N(6)-ubiquitinyl-L-lysine.</text>
        <dbReference type="EC" id="2.3.2.31"/>
    </reaction>
</comment>
<evidence type="ECO:0000259" key="16">
    <source>
        <dbReference type="PROSITE" id="PS51873"/>
    </source>
</evidence>
<keyword evidence="11" id="KW-0862">Zinc</keyword>
<evidence type="ECO:0000256" key="9">
    <source>
        <dbReference type="ARBA" id="ARBA00022771"/>
    </source>
</evidence>
<evidence type="ECO:0000259" key="15">
    <source>
        <dbReference type="PROSITE" id="PS50089"/>
    </source>
</evidence>
<sequence length="449" mass="51933">MEIGKVDLSQFEQTYELMEEVKHQFGPQEYFYMGYLASQNSEGDEDLEALENAIAVVADLSFGAQEQELSEKQKALMYYNEFIRQSHHDDDSEKEESKVEEAKMEIQDQPHALEDIYPRDQYPELYEEEKIDPPDASAEEVQQEVIGECKICLMEIEYQEAYSIDQCGHLFHKDCLEMHLTTSIDQNKIPIQCPIEDCNLELGMATFKDLLDENYIERFNLFSFKLGVQKQAQNFINCPSDNCEYVFCLDDEDEKGYFQCPMCTKEYCIDCETKWHPGMTCAKNKELNGSEKLDINDKKAIDFALKENMKRCPQCKIWVYKITGCNAMTCRCGASFCYHCGKQYNDAHKCQCEGGYGRVRERRRVRAARRGGNGGGREVLPGRMPPARPARIRLIQLDPGNIPDQRPRGDNRGRVMAGVAVVRRKYKKKVTRPAKTNIQRLAQQYRNME</sequence>
<dbReference type="Pfam" id="PF17123">
    <property type="entry name" value="zf-RING_11"/>
    <property type="match status" value="1"/>
</dbReference>
<organism evidence="17 18">
    <name type="scientific">Euplotes crassus</name>
    <dbReference type="NCBI Taxonomy" id="5936"/>
    <lineage>
        <taxon>Eukaryota</taxon>
        <taxon>Sar</taxon>
        <taxon>Alveolata</taxon>
        <taxon>Ciliophora</taxon>
        <taxon>Intramacronucleata</taxon>
        <taxon>Spirotrichea</taxon>
        <taxon>Hypotrichia</taxon>
        <taxon>Euplotida</taxon>
        <taxon>Euplotidae</taxon>
        <taxon>Moneuplotes</taxon>
    </lineage>
</organism>
<feature type="domain" description="RING-type" evidence="16">
    <location>
        <begin position="145"/>
        <end position="360"/>
    </location>
</feature>
<reference evidence="17" key="1">
    <citation type="submission" date="2023-07" db="EMBL/GenBank/DDBJ databases">
        <authorList>
            <consortium name="AG Swart"/>
            <person name="Singh M."/>
            <person name="Singh A."/>
            <person name="Seah K."/>
            <person name="Emmerich C."/>
        </authorList>
    </citation>
    <scope>NUCLEOTIDE SEQUENCE</scope>
    <source>
        <strain evidence="17">DP1</strain>
    </source>
</reference>
<dbReference type="AlphaFoldDB" id="A0AAD1YAC3"/>
<dbReference type="EMBL" id="CAMPGE010029722">
    <property type="protein sequence ID" value="CAI2387205.1"/>
    <property type="molecule type" value="Genomic_DNA"/>
</dbReference>
<dbReference type="Proteomes" id="UP001295684">
    <property type="component" value="Unassembled WGS sequence"/>
</dbReference>
<evidence type="ECO:0000256" key="10">
    <source>
        <dbReference type="ARBA" id="ARBA00022786"/>
    </source>
</evidence>
<dbReference type="GO" id="GO:0005737">
    <property type="term" value="C:cytoplasm"/>
    <property type="evidence" value="ECO:0007669"/>
    <property type="project" value="UniProtKB-ARBA"/>
</dbReference>
<dbReference type="InterPro" id="IPR044066">
    <property type="entry name" value="TRIAD_supradom"/>
</dbReference>
<dbReference type="PROSITE" id="PS51873">
    <property type="entry name" value="TRIAD"/>
    <property type="match status" value="1"/>
</dbReference>
<keyword evidence="13" id="KW-0472">Membrane</keyword>
<dbReference type="Gene3D" id="1.20.120.1750">
    <property type="match status" value="1"/>
</dbReference>
<dbReference type="GO" id="GO:0043161">
    <property type="term" value="P:proteasome-mediated ubiquitin-dependent protein catabolic process"/>
    <property type="evidence" value="ECO:0007669"/>
    <property type="project" value="TreeGrafter"/>
</dbReference>
<evidence type="ECO:0000313" key="18">
    <source>
        <dbReference type="Proteomes" id="UP001295684"/>
    </source>
</evidence>
<comment type="pathway">
    <text evidence="3">Protein modification; protein ubiquitination.</text>
</comment>
<feature type="domain" description="RING-type" evidence="15">
    <location>
        <begin position="149"/>
        <end position="197"/>
    </location>
</feature>
<evidence type="ECO:0000313" key="17">
    <source>
        <dbReference type="EMBL" id="CAI2387205.1"/>
    </source>
</evidence>
<dbReference type="GO" id="GO:0043130">
    <property type="term" value="F:ubiquitin binding"/>
    <property type="evidence" value="ECO:0007669"/>
    <property type="project" value="TreeGrafter"/>
</dbReference>
<comment type="caution">
    <text evidence="17">The sequence shown here is derived from an EMBL/GenBank/DDBJ whole genome shotgun (WGS) entry which is preliminary data.</text>
</comment>
<evidence type="ECO:0000256" key="4">
    <source>
        <dbReference type="ARBA" id="ARBA00012251"/>
    </source>
</evidence>
<evidence type="ECO:0000256" key="14">
    <source>
        <dbReference type="PROSITE-ProRule" id="PRU00175"/>
    </source>
</evidence>
<keyword evidence="10" id="KW-0833">Ubl conjugation pathway</keyword>
<keyword evidence="5" id="KW-0808">Transferase</keyword>
<evidence type="ECO:0000256" key="2">
    <source>
        <dbReference type="ARBA" id="ARBA00004167"/>
    </source>
</evidence>
<keyword evidence="6" id="KW-0812">Transmembrane</keyword>
<accession>A0AAD1YAC3</accession>
<evidence type="ECO:0000256" key="12">
    <source>
        <dbReference type="ARBA" id="ARBA00022989"/>
    </source>
</evidence>
<dbReference type="PROSITE" id="PS50089">
    <property type="entry name" value="ZF_RING_2"/>
    <property type="match status" value="1"/>
</dbReference>
<dbReference type="SUPFAM" id="SSF57850">
    <property type="entry name" value="RING/U-box"/>
    <property type="match status" value="3"/>
</dbReference>
<evidence type="ECO:0000256" key="1">
    <source>
        <dbReference type="ARBA" id="ARBA00001798"/>
    </source>
</evidence>
<evidence type="ECO:0000256" key="8">
    <source>
        <dbReference type="ARBA" id="ARBA00022737"/>
    </source>
</evidence>
<dbReference type="PANTHER" id="PTHR22770:SF13">
    <property type="entry name" value="RING-TYPE DOMAIN-CONTAINING PROTEIN"/>
    <property type="match status" value="1"/>
</dbReference>
<dbReference type="GO" id="GO:0031090">
    <property type="term" value="C:organelle membrane"/>
    <property type="evidence" value="ECO:0007669"/>
    <property type="project" value="UniProtKB-ARBA"/>
</dbReference>
<evidence type="ECO:0000256" key="7">
    <source>
        <dbReference type="ARBA" id="ARBA00022723"/>
    </source>
</evidence>
<dbReference type="FunFam" id="3.30.40.10:FF:000051">
    <property type="entry name" value="RBR-type E3 ubiquitin transferase"/>
    <property type="match status" value="1"/>
</dbReference>
<dbReference type="GO" id="GO:0097039">
    <property type="term" value="P:protein linear polyubiquitination"/>
    <property type="evidence" value="ECO:0007669"/>
    <property type="project" value="TreeGrafter"/>
</dbReference>
<dbReference type="Gene3D" id="3.30.40.10">
    <property type="entry name" value="Zinc/RING finger domain, C3HC4 (zinc finger)"/>
    <property type="match status" value="1"/>
</dbReference>
<evidence type="ECO:0000256" key="6">
    <source>
        <dbReference type="ARBA" id="ARBA00022692"/>
    </source>
</evidence>
<dbReference type="InterPro" id="IPR051628">
    <property type="entry name" value="LUBAC_E3_Ligases"/>
</dbReference>
<dbReference type="CDD" id="cd22584">
    <property type="entry name" value="Rcat_RBR_unk"/>
    <property type="match status" value="1"/>
</dbReference>
<dbReference type="InterPro" id="IPR002867">
    <property type="entry name" value="IBR_dom"/>
</dbReference>
<evidence type="ECO:0000256" key="13">
    <source>
        <dbReference type="ARBA" id="ARBA00023136"/>
    </source>
</evidence>
<dbReference type="PANTHER" id="PTHR22770">
    <property type="entry name" value="UBIQUITIN CONJUGATING ENZYME 7 INTERACTING PROTEIN-RELATED"/>
    <property type="match status" value="1"/>
</dbReference>
<dbReference type="GO" id="GO:0061630">
    <property type="term" value="F:ubiquitin protein ligase activity"/>
    <property type="evidence" value="ECO:0007669"/>
    <property type="project" value="UniProtKB-EC"/>
</dbReference>
<dbReference type="InterPro" id="IPR001841">
    <property type="entry name" value="Znf_RING"/>
</dbReference>
<dbReference type="Pfam" id="PF01485">
    <property type="entry name" value="IBR"/>
    <property type="match status" value="1"/>
</dbReference>
<comment type="subcellular location">
    <subcellularLocation>
        <location evidence="2">Membrane</location>
        <topology evidence="2">Single-pass membrane protein</topology>
    </subcellularLocation>
</comment>
<evidence type="ECO:0000256" key="5">
    <source>
        <dbReference type="ARBA" id="ARBA00022679"/>
    </source>
</evidence>
<keyword evidence="9 14" id="KW-0863">Zinc-finger</keyword>
<dbReference type="InterPro" id="IPR013083">
    <property type="entry name" value="Znf_RING/FYVE/PHD"/>
</dbReference>
<dbReference type="GO" id="GO:0008270">
    <property type="term" value="F:zinc ion binding"/>
    <property type="evidence" value="ECO:0007669"/>
    <property type="project" value="UniProtKB-KW"/>
</dbReference>
<dbReference type="GO" id="GO:0000151">
    <property type="term" value="C:ubiquitin ligase complex"/>
    <property type="evidence" value="ECO:0007669"/>
    <property type="project" value="TreeGrafter"/>
</dbReference>
<dbReference type="CDD" id="cd20335">
    <property type="entry name" value="BRcat_RBR"/>
    <property type="match status" value="1"/>
</dbReference>
<dbReference type="EC" id="2.3.2.31" evidence="4"/>
<keyword evidence="12" id="KW-1133">Transmembrane helix</keyword>
<name>A0AAD1YAC3_EUPCR</name>
<gene>
    <name evidence="17" type="ORF">ECRASSUSDP1_LOCUS28834</name>
</gene>